<dbReference type="NCBIfam" id="NF007956">
    <property type="entry name" value="PRK10675.1"/>
    <property type="match status" value="1"/>
</dbReference>
<feature type="domain" description="NAD(P)-binding" evidence="10">
    <location>
        <begin position="54"/>
        <end position="376"/>
    </location>
</feature>
<evidence type="ECO:0000256" key="7">
    <source>
        <dbReference type="ARBA" id="ARBA00023027"/>
    </source>
</evidence>
<evidence type="ECO:0000256" key="5">
    <source>
        <dbReference type="ARBA" id="ARBA00013189"/>
    </source>
</evidence>
<keyword evidence="8 9" id="KW-0413">Isomerase</keyword>
<dbReference type="GO" id="GO:0003978">
    <property type="term" value="F:UDP-glucose 4-epimerase activity"/>
    <property type="evidence" value="ECO:0007669"/>
    <property type="project" value="UniProtKB-EC"/>
</dbReference>
<dbReference type="PANTHER" id="PTHR43725:SF47">
    <property type="entry name" value="UDP-GLUCOSE 4-EPIMERASE"/>
    <property type="match status" value="1"/>
</dbReference>
<evidence type="ECO:0000256" key="1">
    <source>
        <dbReference type="ARBA" id="ARBA00000083"/>
    </source>
</evidence>
<evidence type="ECO:0000256" key="6">
    <source>
        <dbReference type="ARBA" id="ARBA00018569"/>
    </source>
</evidence>
<dbReference type="InterPro" id="IPR005886">
    <property type="entry name" value="UDP_G4E"/>
</dbReference>
<evidence type="ECO:0000256" key="4">
    <source>
        <dbReference type="ARBA" id="ARBA00007637"/>
    </source>
</evidence>
<dbReference type="InterPro" id="IPR006311">
    <property type="entry name" value="TAT_signal"/>
</dbReference>
<evidence type="ECO:0000313" key="11">
    <source>
        <dbReference type="EMBL" id="MET4757452.1"/>
    </source>
</evidence>
<dbReference type="PANTHER" id="PTHR43725">
    <property type="entry name" value="UDP-GLUCOSE 4-EPIMERASE"/>
    <property type="match status" value="1"/>
</dbReference>
<comment type="pathway">
    <text evidence="3 9">Carbohydrate metabolism; galactose metabolism.</text>
</comment>
<organism evidence="11 12">
    <name type="scientific">Endozoicomonas lisbonensis</name>
    <dbReference type="NCBI Taxonomy" id="3120522"/>
    <lineage>
        <taxon>Bacteria</taxon>
        <taxon>Pseudomonadati</taxon>
        <taxon>Pseudomonadota</taxon>
        <taxon>Gammaproteobacteria</taxon>
        <taxon>Oceanospirillales</taxon>
        <taxon>Endozoicomonadaceae</taxon>
        <taxon>Endozoicomonas</taxon>
    </lineage>
</organism>
<dbReference type="SUPFAM" id="SSF51735">
    <property type="entry name" value="NAD(P)-binding Rossmann-fold domains"/>
    <property type="match status" value="1"/>
</dbReference>
<evidence type="ECO:0000256" key="9">
    <source>
        <dbReference type="RuleBase" id="RU366046"/>
    </source>
</evidence>
<evidence type="ECO:0000259" key="10">
    <source>
        <dbReference type="Pfam" id="PF16363"/>
    </source>
</evidence>
<keyword evidence="9" id="KW-0119">Carbohydrate metabolism</keyword>
<dbReference type="EMBL" id="JBEWTB010000002">
    <property type="protein sequence ID" value="MET4757452.1"/>
    <property type="molecule type" value="Genomic_DNA"/>
</dbReference>
<evidence type="ECO:0000256" key="3">
    <source>
        <dbReference type="ARBA" id="ARBA00004947"/>
    </source>
</evidence>
<gene>
    <name evidence="11" type="ORF">V5J35_002644</name>
</gene>
<dbReference type="Gene3D" id="3.40.50.720">
    <property type="entry name" value="NAD(P)-binding Rossmann-like Domain"/>
    <property type="match status" value="1"/>
</dbReference>
<dbReference type="InterPro" id="IPR016040">
    <property type="entry name" value="NAD(P)-bd_dom"/>
</dbReference>
<keyword evidence="12" id="KW-1185">Reference proteome</keyword>
<dbReference type="EC" id="5.1.3.2" evidence="5 9"/>
<comment type="subunit">
    <text evidence="9">Homodimer.</text>
</comment>
<comment type="catalytic activity">
    <reaction evidence="1 9">
        <text>UDP-alpha-D-glucose = UDP-alpha-D-galactose</text>
        <dbReference type="Rhea" id="RHEA:22168"/>
        <dbReference type="ChEBI" id="CHEBI:58885"/>
        <dbReference type="ChEBI" id="CHEBI:66914"/>
        <dbReference type="EC" id="5.1.3.2"/>
    </reaction>
</comment>
<evidence type="ECO:0000313" key="12">
    <source>
        <dbReference type="Proteomes" id="UP001549366"/>
    </source>
</evidence>
<dbReference type="Proteomes" id="UP001549366">
    <property type="component" value="Unassembled WGS sequence"/>
</dbReference>
<dbReference type="CDD" id="cd05247">
    <property type="entry name" value="UDP_G4E_1_SDR_e"/>
    <property type="match status" value="1"/>
</dbReference>
<keyword evidence="7 9" id="KW-0520">NAD</keyword>
<dbReference type="PROSITE" id="PS51318">
    <property type="entry name" value="TAT"/>
    <property type="match status" value="1"/>
</dbReference>
<sequence>MQNKSPESKTRRSLLKAASTLVAGSLLPALSNGSAKRYVPDLRSGTSLCGTMMLVTGGAGYIGSHTCVELLEAGYDIIVLDNLSNASRESLNRVEEITGKKLIFIHGDIRNQTLLDDVFSTYPIETVIHFAGFKAVAESVLKPLEYYNNNVYGSNTLFAAMEKAGVKKIVFSSSATVYGQQETMPISETASLSHTSPYGHTKLLIEEMLQYQHQAALRLDSSWNIALLRYFNPIGAHQSGYIGEDPKDIPNNLMPYITQVSAKKRPYLRVYKGYETTDGTGIRDYIHVVDLARGHVKAIEKLQDSSGVHTWNLGVGRGYSVYEVLNAFQEYNHVNIPVQEEGRREGDVDICYADVSKAEAELGWKARYGLEEMVRHAWVWQQKYPDGYA</sequence>
<reference evidence="11 12" key="1">
    <citation type="submission" date="2024-06" db="EMBL/GenBank/DDBJ databases">
        <title>Genomic Encyclopedia of Type Strains, Phase V (KMG-V): Genome sequencing to study the core and pangenomes of soil and plant-associated prokaryotes.</title>
        <authorList>
            <person name="Whitman W."/>
        </authorList>
    </citation>
    <scope>NUCLEOTIDE SEQUENCE [LARGE SCALE GENOMIC DNA]</scope>
    <source>
        <strain evidence="11 12">NE40</strain>
    </source>
</reference>
<accession>A0ABV2SI46</accession>
<dbReference type="Gene3D" id="3.90.25.10">
    <property type="entry name" value="UDP-galactose 4-epimerase, domain 1"/>
    <property type="match status" value="1"/>
</dbReference>
<protein>
    <recommendedName>
        <fullName evidence="6 9">UDP-glucose 4-epimerase</fullName>
        <ecNumber evidence="5 9">5.1.3.2</ecNumber>
    </recommendedName>
</protein>
<name>A0ABV2SI46_9GAMM</name>
<dbReference type="Pfam" id="PF16363">
    <property type="entry name" value="GDP_Man_Dehyd"/>
    <property type="match status" value="1"/>
</dbReference>
<evidence type="ECO:0000256" key="2">
    <source>
        <dbReference type="ARBA" id="ARBA00001911"/>
    </source>
</evidence>
<comment type="similarity">
    <text evidence="4 9">Belongs to the NAD(P)-dependent epimerase/dehydratase family.</text>
</comment>
<proteinExistence type="inferred from homology"/>
<evidence type="ECO:0000256" key="8">
    <source>
        <dbReference type="ARBA" id="ARBA00023235"/>
    </source>
</evidence>
<dbReference type="NCBIfam" id="TIGR01179">
    <property type="entry name" value="galE"/>
    <property type="match status" value="1"/>
</dbReference>
<comment type="cofactor">
    <cofactor evidence="2 9">
        <name>NAD(+)</name>
        <dbReference type="ChEBI" id="CHEBI:57540"/>
    </cofactor>
</comment>
<comment type="caution">
    <text evidence="11">The sequence shown here is derived from an EMBL/GenBank/DDBJ whole genome shotgun (WGS) entry which is preliminary data.</text>
</comment>
<dbReference type="InterPro" id="IPR036291">
    <property type="entry name" value="NAD(P)-bd_dom_sf"/>
</dbReference>